<dbReference type="Gene3D" id="3.30.230.30">
    <property type="entry name" value="Impact, N-terminal domain"/>
    <property type="match status" value="1"/>
</dbReference>
<dbReference type="Pfam" id="PF05773">
    <property type="entry name" value="RWD"/>
    <property type="match status" value="1"/>
</dbReference>
<keyword evidence="3" id="KW-0963">Cytoplasm</keyword>
<dbReference type="Gene3D" id="3.10.110.10">
    <property type="entry name" value="Ubiquitin Conjugating Enzyme"/>
    <property type="match status" value="1"/>
</dbReference>
<dbReference type="AlphaFoldDB" id="A0A4Y2ILR4"/>
<dbReference type="Proteomes" id="UP000499080">
    <property type="component" value="Unassembled WGS sequence"/>
</dbReference>
<accession>A0A4Y2ILR4</accession>
<comment type="similarity">
    <text evidence="2">Belongs to the IMPACT family.</text>
</comment>
<dbReference type="PROSITE" id="PS50908">
    <property type="entry name" value="RWD"/>
    <property type="match status" value="1"/>
</dbReference>
<keyword evidence="6" id="KW-0346">Stress response</keyword>
<dbReference type="GO" id="GO:0006446">
    <property type="term" value="P:regulation of translational initiation"/>
    <property type="evidence" value="ECO:0007669"/>
    <property type="project" value="TreeGrafter"/>
</dbReference>
<keyword evidence="4" id="KW-0678">Repressor</keyword>
<dbReference type="InterPro" id="IPR023582">
    <property type="entry name" value="Impact"/>
</dbReference>
<keyword evidence="10" id="KW-1185">Reference proteome</keyword>
<dbReference type="InterPro" id="IPR020568">
    <property type="entry name" value="Ribosomal_Su5_D2-typ_SF"/>
</dbReference>
<evidence type="ECO:0000256" key="2">
    <source>
        <dbReference type="ARBA" id="ARBA00007665"/>
    </source>
</evidence>
<dbReference type="InterPro" id="IPR036956">
    <property type="entry name" value="Impact_N_sf"/>
</dbReference>
<evidence type="ECO:0000256" key="7">
    <source>
        <dbReference type="SAM" id="MobiDB-lite"/>
    </source>
</evidence>
<dbReference type="InterPro" id="IPR001498">
    <property type="entry name" value="Impact_N"/>
</dbReference>
<evidence type="ECO:0000256" key="1">
    <source>
        <dbReference type="ARBA" id="ARBA00004496"/>
    </source>
</evidence>
<dbReference type="PANTHER" id="PTHR16301:SF25">
    <property type="entry name" value="PROTEIN IMPACT"/>
    <property type="match status" value="1"/>
</dbReference>
<protein>
    <submittedName>
        <fullName evidence="9">Protein IMPACT</fullName>
    </submittedName>
</protein>
<name>A0A4Y2ILR4_ARAVE</name>
<keyword evidence="5" id="KW-0810">Translation regulation</keyword>
<dbReference type="SUPFAM" id="SSF54211">
    <property type="entry name" value="Ribosomal protein S5 domain 2-like"/>
    <property type="match status" value="1"/>
</dbReference>
<feature type="domain" description="RWD" evidence="8">
    <location>
        <begin position="46"/>
        <end position="146"/>
    </location>
</feature>
<dbReference type="GO" id="GO:0140469">
    <property type="term" value="P:GCN2-mediated signaling"/>
    <property type="evidence" value="ECO:0007669"/>
    <property type="project" value="TreeGrafter"/>
</dbReference>
<evidence type="ECO:0000256" key="5">
    <source>
        <dbReference type="ARBA" id="ARBA00022845"/>
    </source>
</evidence>
<comment type="caution">
    <text evidence="9">The sequence shown here is derived from an EMBL/GenBank/DDBJ whole genome shotgun (WGS) entry which is preliminary data.</text>
</comment>
<dbReference type="EMBL" id="BGPR01002759">
    <property type="protein sequence ID" value="GBM78530.1"/>
    <property type="molecule type" value="Genomic_DNA"/>
</dbReference>
<dbReference type="InterPro" id="IPR016135">
    <property type="entry name" value="UBQ-conjugating_enzyme/RWD"/>
</dbReference>
<dbReference type="Pfam" id="PF01205">
    <property type="entry name" value="Impact_N"/>
    <property type="match status" value="1"/>
</dbReference>
<gene>
    <name evidence="9" type="primary">impact_1</name>
    <name evidence="9" type="ORF">AVEN_244613_2</name>
</gene>
<dbReference type="SMART" id="SM00591">
    <property type="entry name" value="RWD"/>
    <property type="match status" value="1"/>
</dbReference>
<evidence type="ECO:0000256" key="3">
    <source>
        <dbReference type="ARBA" id="ARBA00022490"/>
    </source>
</evidence>
<dbReference type="PANTHER" id="PTHR16301">
    <property type="entry name" value="IMPACT-RELATED"/>
    <property type="match status" value="1"/>
</dbReference>
<dbReference type="OrthoDB" id="69641at2759"/>
<reference evidence="9 10" key="1">
    <citation type="journal article" date="2019" name="Sci. Rep.">
        <title>Orb-weaving spider Araneus ventricosus genome elucidates the spidroin gene catalogue.</title>
        <authorList>
            <person name="Kono N."/>
            <person name="Nakamura H."/>
            <person name="Ohtoshi R."/>
            <person name="Moran D.A.P."/>
            <person name="Shinohara A."/>
            <person name="Yoshida Y."/>
            <person name="Fujiwara M."/>
            <person name="Mori M."/>
            <person name="Tomita M."/>
            <person name="Arakawa K."/>
        </authorList>
    </citation>
    <scope>NUCLEOTIDE SEQUENCE [LARGE SCALE GENOMIC DNA]</scope>
</reference>
<feature type="region of interest" description="Disordered" evidence="7">
    <location>
        <begin position="22"/>
        <end position="43"/>
    </location>
</feature>
<evidence type="ECO:0000256" key="4">
    <source>
        <dbReference type="ARBA" id="ARBA00022491"/>
    </source>
</evidence>
<comment type="subcellular location">
    <subcellularLocation>
        <location evidence="1">Cytoplasm</location>
    </subcellularLocation>
</comment>
<evidence type="ECO:0000256" key="6">
    <source>
        <dbReference type="ARBA" id="ARBA00023016"/>
    </source>
</evidence>
<organism evidence="9 10">
    <name type="scientific">Araneus ventricosus</name>
    <name type="common">Orbweaver spider</name>
    <name type="synonym">Epeira ventricosa</name>
    <dbReference type="NCBI Taxonomy" id="182803"/>
    <lineage>
        <taxon>Eukaryota</taxon>
        <taxon>Metazoa</taxon>
        <taxon>Ecdysozoa</taxon>
        <taxon>Arthropoda</taxon>
        <taxon>Chelicerata</taxon>
        <taxon>Arachnida</taxon>
        <taxon>Araneae</taxon>
        <taxon>Araneomorphae</taxon>
        <taxon>Entelegynae</taxon>
        <taxon>Araneoidea</taxon>
        <taxon>Araneidae</taxon>
        <taxon>Araneus</taxon>
    </lineage>
</organism>
<evidence type="ECO:0000313" key="9">
    <source>
        <dbReference type="EMBL" id="GBM78530.1"/>
    </source>
</evidence>
<dbReference type="SUPFAM" id="SSF54495">
    <property type="entry name" value="UBC-like"/>
    <property type="match status" value="1"/>
</dbReference>
<dbReference type="CDD" id="cd23821">
    <property type="entry name" value="RWD_IMPACT"/>
    <property type="match status" value="1"/>
</dbReference>
<proteinExistence type="inferred from homology"/>
<dbReference type="InterPro" id="IPR006575">
    <property type="entry name" value="RWD_dom"/>
</dbReference>
<dbReference type="GO" id="GO:0005737">
    <property type="term" value="C:cytoplasm"/>
    <property type="evidence" value="ECO:0007669"/>
    <property type="project" value="UniProtKB-SubCell"/>
</dbReference>
<evidence type="ECO:0000313" key="10">
    <source>
        <dbReference type="Proteomes" id="UP000499080"/>
    </source>
</evidence>
<sequence>MSIQNSQITASDPANRLMNMATAWAGEENPRKQKKKEISSKRDNEEEIQAMFSIYDSEWQVEDPFKNNSYSIKISNSSGNSVFFKVILPEDYPLNSPPQYLISAPWMSREVKNRLTAMLEKIYSEYIGNCVLYQWVVKIQDFIDVELTKDNSCDDSKDLVDYEDTNASSVPLNGACELLGNLHLSSIDEELPPITHGEIIQDKKSVFQGHVAKVVSVDQVKKILSKLKENRKIAVATHNIFAYRSTFYFESLKMGPISSNCLNISNLTHAIFRISIGPNSFIQDCDDDGEARGGSNLLSLLQAVDAKDVVVIVSRWYGGVHLGADRFKDIKYAARNALLAAGFIQEKTKGCGKKY</sequence>
<evidence type="ECO:0000259" key="8">
    <source>
        <dbReference type="PROSITE" id="PS50908"/>
    </source>
</evidence>
<feature type="compositionally biased region" description="Basic and acidic residues" evidence="7">
    <location>
        <begin position="28"/>
        <end position="43"/>
    </location>
</feature>